<reference evidence="2 3" key="1">
    <citation type="journal article" date="2023" name="Cell">
        <title>Genetic manipulation of Patescibacteria provides mechanistic insights into microbial dark matter and the epibiotic lifestyle.</title>
        <authorList>
            <person name="Wang Y."/>
            <person name="Gallagher L.A."/>
            <person name="Andrade P.A."/>
            <person name="Liu A."/>
            <person name="Humphreys I.R."/>
            <person name="Turkarslan S."/>
            <person name="Cutler K.J."/>
            <person name="Arrieta-Ortiz M.L."/>
            <person name="Li Y."/>
            <person name="Radey M.C."/>
            <person name="McLean J.S."/>
            <person name="Cong Q."/>
            <person name="Baker D."/>
            <person name="Baliga N.S."/>
            <person name="Peterson S.B."/>
            <person name="Mougous J.D."/>
        </authorList>
    </citation>
    <scope>NUCLEOTIDE SEQUENCE [LARGE SCALE GENOMIC DNA]</scope>
    <source>
        <strain evidence="2 3">ML1</strain>
    </source>
</reference>
<protein>
    <submittedName>
        <fullName evidence="2">Uncharacterized protein</fullName>
    </submittedName>
</protein>
<keyword evidence="1" id="KW-1133">Transmembrane helix</keyword>
<evidence type="ECO:0000313" key="2">
    <source>
        <dbReference type="EMBL" id="WIO45784.1"/>
    </source>
</evidence>
<name>A0ABY8WXZ7_9BACT</name>
<accession>A0ABY8WXZ7</accession>
<dbReference type="RefSeq" id="WP_376754155.1">
    <property type="nucleotide sequence ID" value="NZ_CP124550.1"/>
</dbReference>
<keyword evidence="3" id="KW-1185">Reference proteome</keyword>
<dbReference type="EMBL" id="CP124550">
    <property type="protein sequence ID" value="WIO45784.1"/>
    <property type="molecule type" value="Genomic_DNA"/>
</dbReference>
<organism evidence="2 3">
    <name type="scientific">Candidatus Southlakia epibionticum</name>
    <dbReference type="NCBI Taxonomy" id="3043284"/>
    <lineage>
        <taxon>Bacteria</taxon>
        <taxon>Candidatus Saccharimonadota</taxon>
        <taxon>Candidatus Saccharimonadia</taxon>
        <taxon>Candidatus Saccharimonadales</taxon>
        <taxon>Candidatus Saccharimonadaceae</taxon>
        <taxon>Candidatus Southlakia</taxon>
    </lineage>
</organism>
<gene>
    <name evidence="2" type="ORF">SEML1_0149</name>
</gene>
<evidence type="ECO:0000256" key="1">
    <source>
        <dbReference type="SAM" id="Phobius"/>
    </source>
</evidence>
<proteinExistence type="predicted"/>
<evidence type="ECO:0000313" key="3">
    <source>
        <dbReference type="Proteomes" id="UP001177295"/>
    </source>
</evidence>
<dbReference type="Proteomes" id="UP001177295">
    <property type="component" value="Chromosome"/>
</dbReference>
<sequence length="79" mass="8664">MTYTFSWTSFIIGFMILCAGGAVTLWHRQLADMFGGGVGSYSRYQLCGLITCGVGIVVMVNLHELLLVAFFSLFFGGNR</sequence>
<feature type="transmembrane region" description="Helical" evidence="1">
    <location>
        <begin position="6"/>
        <end position="26"/>
    </location>
</feature>
<feature type="transmembrane region" description="Helical" evidence="1">
    <location>
        <begin position="46"/>
        <end position="75"/>
    </location>
</feature>
<keyword evidence="1" id="KW-0812">Transmembrane</keyword>
<keyword evidence="1" id="KW-0472">Membrane</keyword>